<evidence type="ECO:0000313" key="1">
    <source>
        <dbReference type="EMBL" id="QFR59864.1"/>
    </source>
</evidence>
<accession>A0A5P8PRD0</accession>
<sequence length="69" mass="7732">MKALIKIHSNPELLTIPDKAIMVTLGEPINGKAVVYFEDNPQLDWEETKMTGGVALIEGWDFTLVMTKE</sequence>
<evidence type="ECO:0000313" key="2">
    <source>
        <dbReference type="Proteomes" id="UP000325783"/>
    </source>
</evidence>
<protein>
    <submittedName>
        <fullName evidence="1">Uncharacterized protein</fullName>
    </submittedName>
</protein>
<keyword evidence="2" id="KW-1185">Reference proteome</keyword>
<dbReference type="EMBL" id="MN584918">
    <property type="protein sequence ID" value="QFR59864.1"/>
    <property type="molecule type" value="Genomic_DNA"/>
</dbReference>
<reference evidence="1 2" key="1">
    <citation type="submission" date="2019-10" db="EMBL/GenBank/DDBJ databases">
        <authorList>
            <person name="Lin L.C."/>
        </authorList>
    </citation>
    <scope>NUCLEOTIDE SEQUENCE [LARGE SCALE GENOMIC DNA]</scope>
</reference>
<dbReference type="Proteomes" id="UP000325783">
    <property type="component" value="Segment"/>
</dbReference>
<organism evidence="1 2">
    <name type="scientific">Vibrio phage phi50-12</name>
    <dbReference type="NCBI Taxonomy" id="2654972"/>
    <lineage>
        <taxon>Viruses</taxon>
        <taxon>Duplodnaviria</taxon>
        <taxon>Heunggongvirae</taxon>
        <taxon>Uroviricota</taxon>
        <taxon>Caudoviricetes</taxon>
        <taxon>Schitoviridae</taxon>
        <taxon>Penintadodekavirus</taxon>
        <taxon>Penintadodekavirus 5012</taxon>
    </lineage>
</organism>
<gene>
    <name evidence="1" type="ORF">VOWphi5012_080</name>
</gene>
<name>A0A5P8PRD0_9CAUD</name>
<proteinExistence type="predicted"/>